<dbReference type="GO" id="GO:0008963">
    <property type="term" value="F:phospho-N-acetylmuramoyl-pentapeptide-transferase activity"/>
    <property type="evidence" value="ECO:0007669"/>
    <property type="project" value="InterPro"/>
</dbReference>
<keyword evidence="3 8" id="KW-0808">Transferase</keyword>
<evidence type="ECO:0000313" key="8">
    <source>
        <dbReference type="EMBL" id="VAW41336.1"/>
    </source>
</evidence>
<proteinExistence type="inferred from homology"/>
<feature type="transmembrane region" description="Helical" evidence="7">
    <location>
        <begin position="338"/>
        <end position="357"/>
    </location>
</feature>
<dbReference type="EC" id="2.7.8.13" evidence="8"/>
<dbReference type="CDD" id="cd06852">
    <property type="entry name" value="GT_MraY"/>
    <property type="match status" value="1"/>
</dbReference>
<dbReference type="GO" id="GO:0071555">
    <property type="term" value="P:cell wall organization"/>
    <property type="evidence" value="ECO:0007669"/>
    <property type="project" value="TreeGrafter"/>
</dbReference>
<dbReference type="AlphaFoldDB" id="A0A3B0W9U0"/>
<evidence type="ECO:0000256" key="1">
    <source>
        <dbReference type="ARBA" id="ARBA00004141"/>
    </source>
</evidence>
<evidence type="ECO:0000256" key="4">
    <source>
        <dbReference type="ARBA" id="ARBA00022692"/>
    </source>
</evidence>
<gene>
    <name evidence="8" type="ORF">MNBD_GAMMA01-1511</name>
</gene>
<reference evidence="8" key="1">
    <citation type="submission" date="2018-06" db="EMBL/GenBank/DDBJ databases">
        <authorList>
            <person name="Zhirakovskaya E."/>
        </authorList>
    </citation>
    <scope>NUCLEOTIDE SEQUENCE</scope>
</reference>
<dbReference type="PANTHER" id="PTHR22926:SF5">
    <property type="entry name" value="PHOSPHO-N-ACETYLMURAMOYL-PENTAPEPTIDE-TRANSFERASE HOMOLOG"/>
    <property type="match status" value="1"/>
</dbReference>
<evidence type="ECO:0000256" key="2">
    <source>
        <dbReference type="ARBA" id="ARBA00005583"/>
    </source>
</evidence>
<dbReference type="GO" id="GO:0044038">
    <property type="term" value="P:cell wall macromolecule biosynthetic process"/>
    <property type="evidence" value="ECO:0007669"/>
    <property type="project" value="TreeGrafter"/>
</dbReference>
<feature type="transmembrane region" description="Helical" evidence="7">
    <location>
        <begin position="263"/>
        <end position="283"/>
    </location>
</feature>
<dbReference type="EMBL" id="UOEW01000302">
    <property type="protein sequence ID" value="VAW41336.1"/>
    <property type="molecule type" value="Genomic_DNA"/>
</dbReference>
<evidence type="ECO:0000256" key="3">
    <source>
        <dbReference type="ARBA" id="ARBA00022679"/>
    </source>
</evidence>
<dbReference type="PROSITE" id="PS01348">
    <property type="entry name" value="MRAY_2"/>
    <property type="match status" value="1"/>
</dbReference>
<feature type="transmembrane region" description="Helical" evidence="7">
    <location>
        <begin position="134"/>
        <end position="152"/>
    </location>
</feature>
<feature type="transmembrane region" description="Helical" evidence="7">
    <location>
        <begin position="289"/>
        <end position="311"/>
    </location>
</feature>
<dbReference type="Pfam" id="PF10555">
    <property type="entry name" value="MraY_sig1"/>
    <property type="match status" value="1"/>
</dbReference>
<dbReference type="Pfam" id="PF00953">
    <property type="entry name" value="Glycos_transf_4"/>
    <property type="match status" value="1"/>
</dbReference>
<keyword evidence="4 7" id="KW-0812">Transmembrane</keyword>
<feature type="transmembrane region" description="Helical" evidence="7">
    <location>
        <begin position="26"/>
        <end position="48"/>
    </location>
</feature>
<accession>A0A3B0W9U0</accession>
<organism evidence="8">
    <name type="scientific">hydrothermal vent metagenome</name>
    <dbReference type="NCBI Taxonomy" id="652676"/>
    <lineage>
        <taxon>unclassified sequences</taxon>
        <taxon>metagenomes</taxon>
        <taxon>ecological metagenomes</taxon>
    </lineage>
</organism>
<feature type="transmembrane region" description="Helical" evidence="7">
    <location>
        <begin position="200"/>
        <end position="219"/>
    </location>
</feature>
<dbReference type="InterPro" id="IPR003524">
    <property type="entry name" value="PNAcMuramoyl-5peptid_Trfase"/>
</dbReference>
<dbReference type="PROSITE" id="PS01347">
    <property type="entry name" value="MRAY_1"/>
    <property type="match status" value="1"/>
</dbReference>
<dbReference type="NCBIfam" id="TIGR00445">
    <property type="entry name" value="mraY"/>
    <property type="match status" value="1"/>
</dbReference>
<feature type="transmembrane region" description="Helical" evidence="7">
    <location>
        <begin position="239"/>
        <end position="256"/>
    </location>
</feature>
<evidence type="ECO:0000256" key="6">
    <source>
        <dbReference type="ARBA" id="ARBA00023136"/>
    </source>
</evidence>
<feature type="transmembrane region" description="Helical" evidence="7">
    <location>
        <begin position="172"/>
        <end position="193"/>
    </location>
</feature>
<dbReference type="HAMAP" id="MF_00038">
    <property type="entry name" value="MraY"/>
    <property type="match status" value="1"/>
</dbReference>
<keyword evidence="5 7" id="KW-1133">Transmembrane helix</keyword>
<comment type="subcellular location">
    <subcellularLocation>
        <location evidence="1">Membrane</location>
        <topology evidence="1">Multi-pass membrane protein</topology>
    </subcellularLocation>
</comment>
<evidence type="ECO:0000256" key="5">
    <source>
        <dbReference type="ARBA" id="ARBA00022989"/>
    </source>
</evidence>
<feature type="transmembrane region" description="Helical" evidence="7">
    <location>
        <begin position="69"/>
        <end position="91"/>
    </location>
</feature>
<name>A0A3B0W9U0_9ZZZZ</name>
<dbReference type="InterPro" id="IPR000715">
    <property type="entry name" value="Glycosyl_transferase_4"/>
</dbReference>
<dbReference type="InterPro" id="IPR018480">
    <property type="entry name" value="PNAcMuramoyl-5peptid_Trfase_CS"/>
</dbReference>
<protein>
    <submittedName>
        <fullName evidence="8">Phospho-N-acetylmuramoyl-pentapeptide-transferase</fullName>
        <ecNumber evidence="8">2.7.8.13</ecNumber>
    </submittedName>
</protein>
<feature type="transmembrane region" description="Helical" evidence="7">
    <location>
        <begin position="97"/>
        <end position="114"/>
    </location>
</feature>
<evidence type="ECO:0000256" key="7">
    <source>
        <dbReference type="SAM" id="Phobius"/>
    </source>
</evidence>
<keyword evidence="6 7" id="KW-0472">Membrane</keyword>
<dbReference type="PANTHER" id="PTHR22926">
    <property type="entry name" value="PHOSPHO-N-ACETYLMURAMOYL-PENTAPEPTIDE-TRANSFERASE"/>
    <property type="match status" value="1"/>
</dbReference>
<comment type="similarity">
    <text evidence="2">Belongs to the glycosyltransferase 4 family. MraY subfamily.</text>
</comment>
<dbReference type="GO" id="GO:0005886">
    <property type="term" value="C:plasma membrane"/>
    <property type="evidence" value="ECO:0007669"/>
    <property type="project" value="TreeGrafter"/>
</dbReference>
<sequence>MILWLAQYFQESYSWLNLFSYQTFRAIMAALTALVLSVFLGPVFIRILQKKQIGQHVRSLGPKSHLSKQGTPTMGGALIILSIIIACLLWADLSVNYIWVCMYVLFGFGFIGWLDDYRKLVLKDSAGLSAIWKYTLQSLFGISAVLYLYYFGDVSLTTQMVIPFVKDLDWSLGWLVIPLGYFVMVGSSNAVNLTDGLDGLAIMPVVLVAAALGVVAYLSGHAVFSHYLFIPFIQNAGEIAIFCAAIVGAGLGFLWFNTYPAEMFMGDVGALSLGAALGIVAIITRQELVFFIMSGVFVMETVSVILQVGSYKLRKKRIFKMAPIHHHFELKGWSEPKVVVRFWIIALIMVLIGLATLKIR</sequence>